<evidence type="ECO:0000313" key="1">
    <source>
        <dbReference type="EMBL" id="AHE39358.1"/>
    </source>
</evidence>
<proteinExistence type="predicted"/>
<reference evidence="1" key="1">
    <citation type="submission" date="2013-09" db="EMBL/GenBank/DDBJ databases">
        <title>Complete nucleotide sequence of Streptomyces linear plasmid pFRL4.</title>
        <authorList>
            <person name="Chen Z."/>
            <person name="Fang P."/>
            <person name="Qin Z."/>
        </authorList>
    </citation>
    <scope>NUCLEOTIDE SEQUENCE</scope>
    <source>
        <plasmid evidence="1">pFRL4</plasmid>
    </source>
</reference>
<organism evidence="1">
    <name type="scientific">Streptomyces sp. F2</name>
    <dbReference type="NCBI Taxonomy" id="317660"/>
    <lineage>
        <taxon>Bacteria</taxon>
        <taxon>Bacillati</taxon>
        <taxon>Actinomycetota</taxon>
        <taxon>Actinomycetes</taxon>
        <taxon>Kitasatosporales</taxon>
        <taxon>Streptomycetaceae</taxon>
        <taxon>Streptomyces</taxon>
    </lineage>
</organism>
<keyword evidence="1" id="KW-0614">Plasmid</keyword>
<gene>
    <name evidence="1" type="ORF">pFRL4_125c</name>
</gene>
<protein>
    <submittedName>
        <fullName evidence="1">Uncharacterized protein</fullName>
    </submittedName>
</protein>
<accession>V9Z5J2</accession>
<name>V9Z5J2_9ACTN</name>
<dbReference type="EMBL" id="KF602049">
    <property type="protein sequence ID" value="AHE39358.1"/>
    <property type="molecule type" value="Genomic_DNA"/>
</dbReference>
<sequence length="88" mass="8623">MLDGPLAVIDSASGKRPTAVSLFLVCRDVAMFTGHGSSVAFAAGFDGAADDGGAVSPACLVGGVAGADQGPPRLLQLRRSARPATAGP</sequence>
<dbReference type="AlphaFoldDB" id="V9Z5J2"/>
<geneLocation type="plasmid" evidence="1">
    <name>pFRL4</name>
</geneLocation>